<evidence type="ECO:0008006" key="3">
    <source>
        <dbReference type="Google" id="ProtNLM"/>
    </source>
</evidence>
<protein>
    <recommendedName>
        <fullName evidence="3">Protein LNK3</fullName>
    </recommendedName>
</protein>
<keyword evidence="2" id="KW-1185">Reference proteome</keyword>
<organism evidence="1 2">
    <name type="scientific">Coptis chinensis</name>
    <dbReference type="NCBI Taxonomy" id="261450"/>
    <lineage>
        <taxon>Eukaryota</taxon>
        <taxon>Viridiplantae</taxon>
        <taxon>Streptophyta</taxon>
        <taxon>Embryophyta</taxon>
        <taxon>Tracheophyta</taxon>
        <taxon>Spermatophyta</taxon>
        <taxon>Magnoliopsida</taxon>
        <taxon>Ranunculales</taxon>
        <taxon>Ranunculaceae</taxon>
        <taxon>Coptidoideae</taxon>
        <taxon>Coptis</taxon>
    </lineage>
</organism>
<dbReference type="AlphaFoldDB" id="A0A835H5Y3"/>
<dbReference type="GO" id="GO:0006355">
    <property type="term" value="P:regulation of DNA-templated transcription"/>
    <property type="evidence" value="ECO:0007669"/>
    <property type="project" value="InterPro"/>
</dbReference>
<dbReference type="PANTHER" id="PTHR33334:SF5">
    <property type="entry name" value="PROTEIN LNK2"/>
    <property type="match status" value="1"/>
</dbReference>
<accession>A0A835H5Y3</accession>
<dbReference type="PANTHER" id="PTHR33334">
    <property type="entry name" value="PROTEIN LNK1"/>
    <property type="match status" value="1"/>
</dbReference>
<dbReference type="EMBL" id="JADFTS010000008">
    <property type="protein sequence ID" value="KAF9594140.1"/>
    <property type="molecule type" value="Genomic_DNA"/>
</dbReference>
<name>A0A835H5Y3_9MAGN</name>
<dbReference type="OrthoDB" id="1939712at2759"/>
<evidence type="ECO:0000313" key="1">
    <source>
        <dbReference type="EMBL" id="KAF9594140.1"/>
    </source>
</evidence>
<dbReference type="Proteomes" id="UP000631114">
    <property type="component" value="Unassembled WGS sequence"/>
</dbReference>
<sequence>MEWYMCRDGGEMIVPQDQELSEQSVSQDNSFQWEEGLSMCGELPVSNYGVWASETRLVGDWLEYQLHGLSEMDQMNDNFMSSFLQEDLPQMRNTYQSVGMFSESKCSTVPFDNLLKDVDMDSQSIPKDQWRREDLKYLEVPSSMDWDKLDGPSTSISYDSEKEKGSLSRNISASWRSLVALVPAVESCQALGSETNTSPMADGQLDEETSMEENALQELEVAMTQLTQETRICFRDALYRLARSSEQLHLKDEKRIVKHTINETAVSNDQRETSRAGKAERVEFGSNQYDSTVAHLMFNKINRKGVDLYGV</sequence>
<reference evidence="1 2" key="1">
    <citation type="submission" date="2020-10" db="EMBL/GenBank/DDBJ databases">
        <title>The Coptis chinensis genome and diversification of protoberbering-type alkaloids.</title>
        <authorList>
            <person name="Wang B."/>
            <person name="Shu S."/>
            <person name="Song C."/>
            <person name="Liu Y."/>
        </authorList>
    </citation>
    <scope>NUCLEOTIDE SEQUENCE [LARGE SCALE GENOMIC DNA]</scope>
    <source>
        <strain evidence="1">HL-2020</strain>
        <tissue evidence="1">Leaf</tissue>
    </source>
</reference>
<dbReference type="GO" id="GO:0007623">
    <property type="term" value="P:circadian rhythm"/>
    <property type="evidence" value="ECO:0007669"/>
    <property type="project" value="InterPro"/>
</dbReference>
<dbReference type="InterPro" id="IPR039928">
    <property type="entry name" value="LNK"/>
</dbReference>
<gene>
    <name evidence="1" type="ORF">IFM89_028394</name>
</gene>
<comment type="caution">
    <text evidence="1">The sequence shown here is derived from an EMBL/GenBank/DDBJ whole genome shotgun (WGS) entry which is preliminary data.</text>
</comment>
<proteinExistence type="predicted"/>
<evidence type="ECO:0000313" key="2">
    <source>
        <dbReference type="Proteomes" id="UP000631114"/>
    </source>
</evidence>